<dbReference type="KEGG" id="smon:AWR27_05350"/>
<evidence type="ECO:0000313" key="1">
    <source>
        <dbReference type="EMBL" id="AQG78801.1"/>
    </source>
</evidence>
<dbReference type="AlphaFoldDB" id="A0A1P9WTU1"/>
<accession>A0A1P9WTU1</accession>
<evidence type="ECO:0000313" key="2">
    <source>
        <dbReference type="Proteomes" id="UP000187941"/>
    </source>
</evidence>
<dbReference type="EMBL" id="CP014263">
    <property type="protein sequence ID" value="AQG78801.1"/>
    <property type="molecule type" value="Genomic_DNA"/>
</dbReference>
<protein>
    <submittedName>
        <fullName evidence="1">Uncharacterized protein</fullName>
    </submittedName>
</protein>
<keyword evidence="2" id="KW-1185">Reference proteome</keyword>
<sequence length="72" mass="7999">MTKFFDILRFQVDTFSAVRPTCVNAFRANIDAIQLTYATAQAIYDKTKAGDPVRLGNINSDVSVRFSPLKGL</sequence>
<reference evidence="1 2" key="1">
    <citation type="submission" date="2016-01" db="EMBL/GenBank/DDBJ databases">
        <authorList>
            <person name="Oliw E.H."/>
        </authorList>
    </citation>
    <scope>NUCLEOTIDE SEQUENCE [LARGE SCALE GENOMIC DNA]</scope>
    <source>
        <strain evidence="1 2">DY10</strain>
    </source>
</reference>
<proteinExistence type="predicted"/>
<name>A0A1P9WTU1_9BACT</name>
<gene>
    <name evidence="1" type="ORF">AWR27_05350</name>
</gene>
<dbReference type="Proteomes" id="UP000187941">
    <property type="component" value="Chromosome"/>
</dbReference>
<organism evidence="1 2">
    <name type="scientific">Spirosoma montaniterrae</name>
    <dbReference type="NCBI Taxonomy" id="1178516"/>
    <lineage>
        <taxon>Bacteria</taxon>
        <taxon>Pseudomonadati</taxon>
        <taxon>Bacteroidota</taxon>
        <taxon>Cytophagia</taxon>
        <taxon>Cytophagales</taxon>
        <taxon>Cytophagaceae</taxon>
        <taxon>Spirosoma</taxon>
    </lineage>
</organism>